<dbReference type="Gene3D" id="3.40.1810.10">
    <property type="entry name" value="Transcription factor, MADS-box"/>
    <property type="match status" value="1"/>
</dbReference>
<reference evidence="8" key="1">
    <citation type="journal article" date="2014" name="Nat. Commun.">
        <title>The emerging biofuel crop Camelina sativa retains a highly undifferentiated hexaploid genome structure.</title>
        <authorList>
            <person name="Kagale S."/>
            <person name="Koh C."/>
            <person name="Nixon J."/>
            <person name="Bollina V."/>
            <person name="Clarke W.E."/>
            <person name="Tuteja R."/>
            <person name="Spillane C."/>
            <person name="Robinson S.J."/>
            <person name="Links M.G."/>
            <person name="Clarke C."/>
            <person name="Higgins E.E."/>
            <person name="Huebert T."/>
            <person name="Sharpe A.G."/>
            <person name="Parkin I.A."/>
        </authorList>
    </citation>
    <scope>NUCLEOTIDE SEQUENCE [LARGE SCALE GENOMIC DNA]</scope>
    <source>
        <strain evidence="8">cv. DH55</strain>
    </source>
</reference>
<dbReference type="InterPro" id="IPR036879">
    <property type="entry name" value="TF_MADSbox_sf"/>
</dbReference>
<dbReference type="InterPro" id="IPR002100">
    <property type="entry name" value="TF_MADSbox"/>
</dbReference>
<evidence type="ECO:0000256" key="3">
    <source>
        <dbReference type="ARBA" id="ARBA00023125"/>
    </source>
</evidence>
<dbReference type="SUPFAM" id="SSF55455">
    <property type="entry name" value="SRF-like"/>
    <property type="match status" value="1"/>
</dbReference>
<accession>A0ABM0YJ28</accession>
<evidence type="ECO:0000259" key="7">
    <source>
        <dbReference type="PROSITE" id="PS50066"/>
    </source>
</evidence>
<feature type="coiled-coil region" evidence="6">
    <location>
        <begin position="85"/>
        <end position="112"/>
    </location>
</feature>
<keyword evidence="4" id="KW-0804">Transcription</keyword>
<comment type="subcellular location">
    <subcellularLocation>
        <location evidence="1">Nucleus</location>
    </subcellularLocation>
</comment>
<evidence type="ECO:0000313" key="8">
    <source>
        <dbReference type="Proteomes" id="UP000694864"/>
    </source>
</evidence>
<dbReference type="SMART" id="SM00432">
    <property type="entry name" value="MADS"/>
    <property type="match status" value="1"/>
</dbReference>
<dbReference type="PROSITE" id="PS50066">
    <property type="entry name" value="MADS_BOX_2"/>
    <property type="match status" value="1"/>
</dbReference>
<keyword evidence="6" id="KW-0175">Coiled coil</keyword>
<proteinExistence type="predicted"/>
<dbReference type="Pfam" id="PF00319">
    <property type="entry name" value="SRF-TF"/>
    <property type="match status" value="1"/>
</dbReference>
<dbReference type="RefSeq" id="XP_010501713.1">
    <property type="nucleotide sequence ID" value="XM_010503411.2"/>
</dbReference>
<reference evidence="9" key="2">
    <citation type="submission" date="2025-08" db="UniProtKB">
        <authorList>
            <consortium name="RefSeq"/>
        </authorList>
    </citation>
    <scope>IDENTIFICATION</scope>
    <source>
        <tissue evidence="9">Leaf</tissue>
    </source>
</reference>
<keyword evidence="2" id="KW-0805">Transcription regulation</keyword>
<feature type="domain" description="MADS-box" evidence="7">
    <location>
        <begin position="1"/>
        <end position="48"/>
    </location>
</feature>
<organism evidence="8 9">
    <name type="scientific">Camelina sativa</name>
    <name type="common">False flax</name>
    <name type="synonym">Myagrum sativum</name>
    <dbReference type="NCBI Taxonomy" id="90675"/>
    <lineage>
        <taxon>Eukaryota</taxon>
        <taxon>Viridiplantae</taxon>
        <taxon>Streptophyta</taxon>
        <taxon>Embryophyta</taxon>
        <taxon>Tracheophyta</taxon>
        <taxon>Spermatophyta</taxon>
        <taxon>Magnoliopsida</taxon>
        <taxon>eudicotyledons</taxon>
        <taxon>Gunneridae</taxon>
        <taxon>Pentapetalae</taxon>
        <taxon>rosids</taxon>
        <taxon>malvids</taxon>
        <taxon>Brassicales</taxon>
        <taxon>Brassicaceae</taxon>
        <taxon>Camelineae</taxon>
        <taxon>Camelina</taxon>
    </lineage>
</organism>
<evidence type="ECO:0000256" key="1">
    <source>
        <dbReference type="ARBA" id="ARBA00004123"/>
    </source>
</evidence>
<dbReference type="GeneID" id="104779012"/>
<keyword evidence="8" id="KW-1185">Reference proteome</keyword>
<dbReference type="Proteomes" id="UP000694864">
    <property type="component" value="Chromosome 3"/>
</dbReference>
<evidence type="ECO:0000256" key="2">
    <source>
        <dbReference type="ARBA" id="ARBA00023015"/>
    </source>
</evidence>
<evidence type="ECO:0000256" key="4">
    <source>
        <dbReference type="ARBA" id="ARBA00023163"/>
    </source>
</evidence>
<protein>
    <submittedName>
        <fullName evidence="9">Agamous-like MADS-box protein AGL86</fullName>
    </submittedName>
</protein>
<evidence type="ECO:0000313" key="9">
    <source>
        <dbReference type="RefSeq" id="XP_010501713.1"/>
    </source>
</evidence>
<keyword evidence="3" id="KW-0238">DNA-binding</keyword>
<keyword evidence="5" id="KW-0539">Nucleus</keyword>
<evidence type="ECO:0000256" key="6">
    <source>
        <dbReference type="SAM" id="Coils"/>
    </source>
</evidence>
<evidence type="ECO:0000256" key="5">
    <source>
        <dbReference type="ARBA" id="ARBA00023242"/>
    </source>
</evidence>
<gene>
    <name evidence="9" type="primary">LOC104779012</name>
</gene>
<name>A0ABM0YJ28_CAMSA</name>
<sequence length="448" mass="50716">MRSKLKLSLIANNYLRKQRFKRRKEGITKKLHEFTTLCGVKACAVICSPYENPVLWPSAEGVQEVVSKVMELPVEDQCKKMFNHESYLRREITKAEKQVEKLRSDNRETQLRQFMFDCLEGKMNQHPYDATDLQDLRSYIGSYIKKLDFRMKVLTEENGESSSSTLLLPSSVAGADSPAVEVTGHPGVADASMVTDFNGFDGYFPYDGMTMNPIPNQHESLVQHHVPVGSVQHHVPVGSVQHHTPMNLDDQIQHGIYDMNLHQDMSLDPNQYPYPQGSFMNLLLGHPQEMGYDGEHAHIPFVNDNYHQLPTIDLATTEQMGYDKEHESLVQHHVPVGSVQHHVPVGSAEYHTPMNFDDQIQHGIYDMNLHQDMSLDPVQPSYPQGSFMNLLMGHPQQMGYDEEHAHNPLMNGNYHQLPTMDFASTGHMPSINTNTIAGVYAPDDINGL</sequence>